<reference evidence="1" key="2">
    <citation type="submission" date="2023-08" db="EMBL/GenBank/DDBJ databases">
        <authorList>
            <person name="Zhao H."/>
            <person name="Wang X."/>
        </authorList>
    </citation>
    <scope>NUCLEOTIDE SEQUENCE</scope>
    <source>
        <strain evidence="1">NC-4</strain>
    </source>
</reference>
<sequence>LFANTVIEEYSYKVLDDEKENA</sequence>
<gene>
    <name evidence="1" type="ORF">LB359_14700</name>
</gene>
<dbReference type="AlphaFoldDB" id="A0AAW4YBZ4"/>
<accession>A0AAW4YBZ4</accession>
<name>A0AAW4YBZ4_STAAU</name>
<reference evidence="1" key="1">
    <citation type="journal article" date="2021" name="Front Med (Lausanne)">
        <title>The Prevalence and Determinants of Fusidic Acid Resistance Among Methicillin-Resistant Staphylococcus aureus Clinical Isolates in China.</title>
        <authorList>
            <person name="Zhao H."/>
            <person name="Wang X."/>
            <person name="Wang B."/>
            <person name="Xu Y."/>
            <person name="Rao L."/>
            <person name="Wan B."/>
            <person name="Guo Y."/>
            <person name="Wu X."/>
            <person name="Yu J."/>
            <person name="Chen L."/>
            <person name="Li M."/>
            <person name="Yu F."/>
        </authorList>
    </citation>
    <scope>NUCLEOTIDE SEQUENCE</scope>
    <source>
        <strain evidence="1">NC-4</strain>
    </source>
</reference>
<organism evidence="1 2">
    <name type="scientific">Staphylococcus aureus</name>
    <dbReference type="NCBI Taxonomy" id="1280"/>
    <lineage>
        <taxon>Bacteria</taxon>
        <taxon>Bacillati</taxon>
        <taxon>Bacillota</taxon>
        <taxon>Bacilli</taxon>
        <taxon>Bacillales</taxon>
        <taxon>Staphylococcaceae</taxon>
        <taxon>Staphylococcus</taxon>
    </lineage>
</organism>
<dbReference type="Proteomes" id="UP001200271">
    <property type="component" value="Unassembled WGS sequence"/>
</dbReference>
<evidence type="ECO:0000313" key="1">
    <source>
        <dbReference type="EMBL" id="MCE3363515.1"/>
    </source>
</evidence>
<evidence type="ECO:0000313" key="2">
    <source>
        <dbReference type="Proteomes" id="UP001200271"/>
    </source>
</evidence>
<protein>
    <submittedName>
        <fullName evidence="1">Phosphoribosylformylglycinamidine synthase</fullName>
    </submittedName>
</protein>
<feature type="non-terminal residue" evidence="1">
    <location>
        <position position="1"/>
    </location>
</feature>
<proteinExistence type="predicted"/>
<comment type="caution">
    <text evidence="1">The sequence shown here is derived from an EMBL/GenBank/DDBJ whole genome shotgun (WGS) entry which is preliminary data.</text>
</comment>
<dbReference type="EMBL" id="JAIUEN010000189">
    <property type="protein sequence ID" value="MCE3363515.1"/>
    <property type="molecule type" value="Genomic_DNA"/>
</dbReference>